<evidence type="ECO:0000313" key="1">
    <source>
        <dbReference type="EMBL" id="ETZ87568.1"/>
    </source>
</evidence>
<reference evidence="1 2" key="1">
    <citation type="submission" date="2014-01" db="EMBL/GenBank/DDBJ databases">
        <authorList>
            <person name="Zelazny A."/>
            <person name="Olivier K."/>
            <person name="Sampaio E.P."/>
            <person name="Holland S.M."/>
            <person name="Tallon L.J."/>
            <person name="Sadzewicz L.K."/>
            <person name="Sengamalay N."/>
            <person name="Fraser C.M."/>
            <person name="Hine E."/>
            <person name="Shefchek K.A."/>
            <person name="Das S.P."/>
            <person name="Shallom S.J."/>
            <person name="Agrawal S."/>
            <person name="Tettelin H."/>
        </authorList>
    </citation>
    <scope>NUCLEOTIDE SEQUENCE [LARGE SCALE GENOMIC DNA]</scope>
    <source>
        <strain evidence="1 2">MAB_030201_1075</strain>
    </source>
</reference>
<dbReference type="EMBL" id="JAOX01000001">
    <property type="protein sequence ID" value="ETZ87568.1"/>
    <property type="molecule type" value="Genomic_DNA"/>
</dbReference>
<accession>A0A829PCW6</accession>
<dbReference type="AlphaFoldDB" id="A0A829PCW6"/>
<protein>
    <submittedName>
        <fullName evidence="1">Uncharacterized protein</fullName>
    </submittedName>
</protein>
<sequence>MKWRNEMSKCISGKHNYEHLGTSCDEMDEQLRVMREVALGNYTLMTENGPDRRWVQEGEDGVTTKIDVDDDAGAGIYGSGFVRRPQVRRTPKRRWWHRFMRRDQ</sequence>
<name>A0A829PCW6_9MYCO</name>
<gene>
    <name evidence="1" type="ORF">L829_1116</name>
</gene>
<proteinExistence type="predicted"/>
<dbReference type="Proteomes" id="UP000019854">
    <property type="component" value="Unassembled WGS sequence"/>
</dbReference>
<comment type="caution">
    <text evidence="1">The sequence shown here is derived from an EMBL/GenBank/DDBJ whole genome shotgun (WGS) entry which is preliminary data.</text>
</comment>
<organism evidence="1 2">
    <name type="scientific">Mycobacteroides abscessus MAB_030201_1075</name>
    <dbReference type="NCBI Taxonomy" id="1335410"/>
    <lineage>
        <taxon>Bacteria</taxon>
        <taxon>Bacillati</taxon>
        <taxon>Actinomycetota</taxon>
        <taxon>Actinomycetes</taxon>
        <taxon>Mycobacteriales</taxon>
        <taxon>Mycobacteriaceae</taxon>
        <taxon>Mycobacteroides</taxon>
        <taxon>Mycobacteroides abscessus</taxon>
    </lineage>
</organism>
<evidence type="ECO:0000313" key="2">
    <source>
        <dbReference type="Proteomes" id="UP000019854"/>
    </source>
</evidence>